<keyword evidence="1" id="KW-0732">Signal</keyword>
<sequence>MKIQHRSNRLSLIAVAAFGFAASLSAFATEPSCESCRLAYVDCLNFAAPLGYERCNYEYVQCSVYLDCPISNL</sequence>
<feature type="signal peptide" evidence="1">
    <location>
        <begin position="1"/>
        <end position="28"/>
    </location>
</feature>
<accession>A0AAU9AUA5</accession>
<evidence type="ECO:0000313" key="3">
    <source>
        <dbReference type="Proteomes" id="UP000218824"/>
    </source>
</evidence>
<evidence type="ECO:0000313" key="2">
    <source>
        <dbReference type="EMBL" id="BAV99933.1"/>
    </source>
</evidence>
<protein>
    <recommendedName>
        <fullName evidence="4">Lipoprotein</fullName>
    </recommendedName>
</protein>
<organism evidence="2 3">
    <name type="scientific">Lysobacter enzymogenes</name>
    <dbReference type="NCBI Taxonomy" id="69"/>
    <lineage>
        <taxon>Bacteria</taxon>
        <taxon>Pseudomonadati</taxon>
        <taxon>Pseudomonadota</taxon>
        <taxon>Gammaproteobacteria</taxon>
        <taxon>Lysobacterales</taxon>
        <taxon>Lysobacteraceae</taxon>
        <taxon>Lysobacter</taxon>
    </lineage>
</organism>
<evidence type="ECO:0008006" key="4">
    <source>
        <dbReference type="Google" id="ProtNLM"/>
    </source>
</evidence>
<dbReference type="KEGG" id="lem:LEN_4446"/>
<name>A0AAU9AUA5_LYSEN</name>
<feature type="chain" id="PRO_5043560666" description="Lipoprotein" evidence="1">
    <location>
        <begin position="29"/>
        <end position="73"/>
    </location>
</feature>
<dbReference type="GeneID" id="83066231"/>
<dbReference type="Proteomes" id="UP000218824">
    <property type="component" value="Chromosome"/>
</dbReference>
<dbReference type="RefSeq" id="WP_096381459.1">
    <property type="nucleotide sequence ID" value="NZ_AP014940.1"/>
</dbReference>
<reference evidence="2 3" key="1">
    <citation type="journal article" date="2017" name="DNA Res.">
        <title>Complete genome sequence and expression profile of the commercial lytic enzyme producer Lysobacter enzymogenes M497-1.</title>
        <authorList>
            <person name="Takami H."/>
            <person name="Toyoda A."/>
            <person name="Uchiyama I."/>
            <person name="Itoh T."/>
            <person name="Takaki Y."/>
            <person name="Arai W."/>
            <person name="Nishi S."/>
            <person name="Kawai M."/>
            <person name="Shinya K."/>
            <person name="Ikeda H."/>
        </authorList>
    </citation>
    <scope>NUCLEOTIDE SEQUENCE [LARGE SCALE GENOMIC DNA]</scope>
    <source>
        <strain evidence="2 3">M497-1</strain>
    </source>
</reference>
<gene>
    <name evidence="2" type="ORF">LEN_4446</name>
</gene>
<evidence type="ECO:0000256" key="1">
    <source>
        <dbReference type="SAM" id="SignalP"/>
    </source>
</evidence>
<proteinExistence type="predicted"/>
<dbReference type="EMBL" id="AP014940">
    <property type="protein sequence ID" value="BAV99933.1"/>
    <property type="molecule type" value="Genomic_DNA"/>
</dbReference>
<dbReference type="AlphaFoldDB" id="A0AAU9AUA5"/>